<dbReference type="OrthoDB" id="423343at2759"/>
<feature type="region of interest" description="Disordered" evidence="1">
    <location>
        <begin position="77"/>
        <end position="171"/>
    </location>
</feature>
<dbReference type="AlphaFoldDB" id="A0A9Q0DEL9"/>
<dbReference type="SUPFAM" id="SSF82185">
    <property type="entry name" value="Histone H3 K4-specific methyltransferase SET7/9 N-terminal domain"/>
    <property type="match status" value="1"/>
</dbReference>
<evidence type="ECO:0000313" key="3">
    <source>
        <dbReference type="Proteomes" id="UP001148018"/>
    </source>
</evidence>
<proteinExistence type="predicted"/>
<feature type="compositionally biased region" description="Gly residues" evidence="1">
    <location>
        <begin position="96"/>
        <end position="106"/>
    </location>
</feature>
<name>A0A9Q0DEL9_9TELE</name>
<protein>
    <submittedName>
        <fullName evidence="2">Uncharacterized protein</fullName>
    </submittedName>
</protein>
<organism evidence="2 3">
    <name type="scientific">Muraenolepis orangiensis</name>
    <name type="common">Patagonian moray cod</name>
    <dbReference type="NCBI Taxonomy" id="630683"/>
    <lineage>
        <taxon>Eukaryota</taxon>
        <taxon>Metazoa</taxon>
        <taxon>Chordata</taxon>
        <taxon>Craniata</taxon>
        <taxon>Vertebrata</taxon>
        <taxon>Euteleostomi</taxon>
        <taxon>Actinopterygii</taxon>
        <taxon>Neopterygii</taxon>
        <taxon>Teleostei</taxon>
        <taxon>Neoteleostei</taxon>
        <taxon>Acanthomorphata</taxon>
        <taxon>Zeiogadaria</taxon>
        <taxon>Gadariae</taxon>
        <taxon>Gadiformes</taxon>
        <taxon>Muraenolepidoidei</taxon>
        <taxon>Muraenolepididae</taxon>
        <taxon>Muraenolepis</taxon>
    </lineage>
</organism>
<reference evidence="2" key="1">
    <citation type="submission" date="2022-07" db="EMBL/GenBank/DDBJ databases">
        <title>Chromosome-level genome of Muraenolepis orangiensis.</title>
        <authorList>
            <person name="Kim J."/>
        </authorList>
    </citation>
    <scope>NUCLEOTIDE SEQUENCE</scope>
    <source>
        <strain evidence="2">KU_S4_2022</strain>
        <tissue evidence="2">Muscle</tissue>
    </source>
</reference>
<feature type="compositionally biased region" description="Pro residues" evidence="1">
    <location>
        <begin position="141"/>
        <end position="169"/>
    </location>
</feature>
<dbReference type="Proteomes" id="UP001148018">
    <property type="component" value="Unassembled WGS sequence"/>
</dbReference>
<sequence length="361" mass="38964">MPVQEHRLTKMVRAPGEPWFSLSPAPCPWCLQGQWCNNLFNGQGSMIHASGVVYDGLWTNGRPLADAQRRLNERTLAGLGGNMPEDREPTPLPASGGSGEGGGEGYENGEWESGGRSDGSSAPGGGATATATPVYLDGPHSTPPTPGQAFLPPPSPPSPLPSSSLPPSPLQVHHHHRCFYLHMLHLHCRCLCVTLTFILHHHHPSGALPLADAQRRKSAALQRPGFPPPHPTPAPGVPPWLSRPWLIGREDSHTLQPTNRRVEQGRAKFEDLTLAPPSPDSILYQLEELEQVECRPHNLSAILLPTIANQPVVSVFPPGEYVIMVEDVTTPPFMGQTLPTAFALLRLLPAEASHPGAKPPR</sequence>
<comment type="caution">
    <text evidence="2">The sequence shown here is derived from an EMBL/GenBank/DDBJ whole genome shotgun (WGS) entry which is preliminary data.</text>
</comment>
<gene>
    <name evidence="2" type="ORF">NHX12_012676</name>
</gene>
<accession>A0A9Q0DEL9</accession>
<evidence type="ECO:0000256" key="1">
    <source>
        <dbReference type="SAM" id="MobiDB-lite"/>
    </source>
</evidence>
<dbReference type="EMBL" id="JANIIK010000117">
    <property type="protein sequence ID" value="KAJ3586276.1"/>
    <property type="molecule type" value="Genomic_DNA"/>
</dbReference>
<feature type="compositionally biased region" description="Pro residues" evidence="1">
    <location>
        <begin position="225"/>
        <end position="238"/>
    </location>
</feature>
<evidence type="ECO:0000313" key="2">
    <source>
        <dbReference type="EMBL" id="KAJ3586276.1"/>
    </source>
</evidence>
<keyword evidence="3" id="KW-1185">Reference proteome</keyword>
<feature type="region of interest" description="Disordered" evidence="1">
    <location>
        <begin position="213"/>
        <end position="238"/>
    </location>
</feature>